<evidence type="ECO:0000256" key="12">
    <source>
        <dbReference type="SAM" id="Phobius"/>
    </source>
</evidence>
<feature type="transmembrane region" description="Helical" evidence="12">
    <location>
        <begin position="43"/>
        <end position="63"/>
    </location>
</feature>
<evidence type="ECO:0000256" key="1">
    <source>
        <dbReference type="ARBA" id="ARBA00004651"/>
    </source>
</evidence>
<protein>
    <recommendedName>
        <fullName evidence="4">Undecaprenyl-diphosphatase</fullName>
        <ecNumber evidence="3">3.6.1.27</ecNumber>
    </recommendedName>
    <alternativeName>
        <fullName evidence="10">Undecaprenyl pyrophosphate phosphatase</fullName>
    </alternativeName>
</protein>
<evidence type="ECO:0000256" key="9">
    <source>
        <dbReference type="ARBA" id="ARBA00023136"/>
    </source>
</evidence>
<feature type="transmembrane region" description="Helical" evidence="12">
    <location>
        <begin position="246"/>
        <end position="265"/>
    </location>
</feature>
<evidence type="ECO:0000313" key="13">
    <source>
        <dbReference type="EMBL" id="HFQ78730.1"/>
    </source>
</evidence>
<dbReference type="EC" id="3.6.1.27" evidence="3"/>
<reference evidence="13" key="1">
    <citation type="journal article" date="2020" name="mSystems">
        <title>Genome- and Community-Level Interaction Insights into Carbon Utilization and Element Cycling Functions of Hydrothermarchaeota in Hydrothermal Sediment.</title>
        <authorList>
            <person name="Zhou Z."/>
            <person name="Liu Y."/>
            <person name="Xu W."/>
            <person name="Pan J."/>
            <person name="Luo Z.H."/>
            <person name="Li M."/>
        </authorList>
    </citation>
    <scope>NUCLEOTIDE SEQUENCE</scope>
    <source>
        <strain evidence="13">SpSt-629</strain>
    </source>
</reference>
<sequence length="266" mass="28815">MCSSVAEILGIGVLQGIFEWLPVSSKTIVMLFSSLVLRRPLTISYLLGLAIQGGTVFAAIVYFRREILDIILFKNTKLLTYLIITTFSSCLTGLPIYIVFTKFLLLREEFVGFITIAIGFILLLQALVLSRLDTGLKKITDIDIFDSLVLGLIQGLSIAPGVSRSGVTVATLLYLGYTVDDSLKLSFLASIPVNLGATILTITLEELTTIHLDITLLGLASLVSVITGFATIKLLLFIAKKYRYKLTAGLGIVALLIGLATAITIH</sequence>
<feature type="transmembrane region" description="Helical" evidence="12">
    <location>
        <begin position="185"/>
        <end position="204"/>
    </location>
</feature>
<keyword evidence="8 12" id="KW-1133">Transmembrane helix</keyword>
<evidence type="ECO:0000256" key="2">
    <source>
        <dbReference type="ARBA" id="ARBA00010621"/>
    </source>
</evidence>
<feature type="transmembrane region" description="Helical" evidence="12">
    <location>
        <begin position="216"/>
        <end position="239"/>
    </location>
</feature>
<feature type="transmembrane region" description="Helical" evidence="12">
    <location>
        <begin position="78"/>
        <end position="98"/>
    </location>
</feature>
<proteinExistence type="inferred from homology"/>
<evidence type="ECO:0000256" key="11">
    <source>
        <dbReference type="ARBA" id="ARBA00047594"/>
    </source>
</evidence>
<dbReference type="GO" id="GO:0050380">
    <property type="term" value="F:undecaprenyl-diphosphatase activity"/>
    <property type="evidence" value="ECO:0007669"/>
    <property type="project" value="UniProtKB-EC"/>
</dbReference>
<organism evidence="13">
    <name type="scientific">Ignisphaera aggregans</name>
    <dbReference type="NCBI Taxonomy" id="334771"/>
    <lineage>
        <taxon>Archaea</taxon>
        <taxon>Thermoproteota</taxon>
        <taxon>Thermoprotei</taxon>
        <taxon>Desulfurococcales</taxon>
        <taxon>Desulfurococcaceae</taxon>
        <taxon>Ignisphaera</taxon>
    </lineage>
</organism>
<comment type="caution">
    <text evidence="13">The sequence shown here is derived from an EMBL/GenBank/DDBJ whole genome shotgun (WGS) entry which is preliminary data.</text>
</comment>
<gene>
    <name evidence="13" type="ORF">ENT99_03385</name>
</gene>
<name>A0A832ELZ2_9CREN</name>
<dbReference type="GO" id="GO:0005886">
    <property type="term" value="C:plasma membrane"/>
    <property type="evidence" value="ECO:0007669"/>
    <property type="project" value="UniProtKB-SubCell"/>
</dbReference>
<comment type="similarity">
    <text evidence="2">Belongs to the UppP family.</text>
</comment>
<evidence type="ECO:0000256" key="6">
    <source>
        <dbReference type="ARBA" id="ARBA00022692"/>
    </source>
</evidence>
<accession>A0A832ELZ2</accession>
<evidence type="ECO:0000256" key="10">
    <source>
        <dbReference type="ARBA" id="ARBA00032707"/>
    </source>
</evidence>
<evidence type="ECO:0000256" key="8">
    <source>
        <dbReference type="ARBA" id="ARBA00022989"/>
    </source>
</evidence>
<evidence type="ECO:0000256" key="3">
    <source>
        <dbReference type="ARBA" id="ARBA00012374"/>
    </source>
</evidence>
<feature type="transmembrane region" description="Helical" evidence="12">
    <location>
        <begin position="110"/>
        <end position="129"/>
    </location>
</feature>
<dbReference type="InterPro" id="IPR003824">
    <property type="entry name" value="UppP"/>
</dbReference>
<dbReference type="Pfam" id="PF02673">
    <property type="entry name" value="BacA"/>
    <property type="match status" value="1"/>
</dbReference>
<dbReference type="AlphaFoldDB" id="A0A832ELZ2"/>
<evidence type="ECO:0000256" key="4">
    <source>
        <dbReference type="ARBA" id="ARBA00021581"/>
    </source>
</evidence>
<keyword evidence="6 12" id="KW-0812">Transmembrane</keyword>
<keyword evidence="9 12" id="KW-0472">Membrane</keyword>
<keyword evidence="7" id="KW-0378">Hydrolase</keyword>
<comment type="catalytic activity">
    <reaction evidence="11">
        <text>di-trans,octa-cis-undecaprenyl diphosphate + H2O = di-trans,octa-cis-undecaprenyl phosphate + phosphate + H(+)</text>
        <dbReference type="Rhea" id="RHEA:28094"/>
        <dbReference type="ChEBI" id="CHEBI:15377"/>
        <dbReference type="ChEBI" id="CHEBI:15378"/>
        <dbReference type="ChEBI" id="CHEBI:43474"/>
        <dbReference type="ChEBI" id="CHEBI:58405"/>
        <dbReference type="ChEBI" id="CHEBI:60392"/>
        <dbReference type="EC" id="3.6.1.27"/>
    </reaction>
</comment>
<dbReference type="EMBL" id="DTAU01000060">
    <property type="protein sequence ID" value="HFQ78730.1"/>
    <property type="molecule type" value="Genomic_DNA"/>
</dbReference>
<dbReference type="PANTHER" id="PTHR30622">
    <property type="entry name" value="UNDECAPRENYL-DIPHOSPHATASE"/>
    <property type="match status" value="1"/>
</dbReference>
<dbReference type="PANTHER" id="PTHR30622:SF2">
    <property type="entry name" value="UNDECAPRENYL-DIPHOSPHATASE"/>
    <property type="match status" value="1"/>
</dbReference>
<keyword evidence="5" id="KW-1003">Cell membrane</keyword>
<evidence type="ECO:0000256" key="7">
    <source>
        <dbReference type="ARBA" id="ARBA00022801"/>
    </source>
</evidence>
<evidence type="ECO:0000256" key="5">
    <source>
        <dbReference type="ARBA" id="ARBA00022475"/>
    </source>
</evidence>
<comment type="subcellular location">
    <subcellularLocation>
        <location evidence="1">Cell membrane</location>
        <topology evidence="1">Multi-pass membrane protein</topology>
    </subcellularLocation>
</comment>